<keyword evidence="3" id="KW-0064">Aspartyl protease</keyword>
<keyword evidence="7" id="KW-1185">Reference proteome</keyword>
<reference evidence="7" key="1">
    <citation type="journal article" date="2019" name="bioRxiv">
        <title>Genomics, evolutionary history and diagnostics of the Alternaria alternata species group including apple and Asian pear pathotypes.</title>
        <authorList>
            <person name="Armitage A.D."/>
            <person name="Cockerton H.M."/>
            <person name="Sreenivasaprasad S."/>
            <person name="Woodhall J.W."/>
            <person name="Lane C.R."/>
            <person name="Harrison R.J."/>
            <person name="Clarkson J.P."/>
        </authorList>
    </citation>
    <scope>NUCLEOTIDE SEQUENCE [LARGE SCALE GENOMIC DNA]</scope>
    <source>
        <strain evidence="7">RGR 97.0016</strain>
    </source>
</reference>
<dbReference type="InterPro" id="IPR033121">
    <property type="entry name" value="PEPTIDASE_A1"/>
</dbReference>
<dbReference type="SUPFAM" id="SSF50630">
    <property type="entry name" value="Acid proteases"/>
    <property type="match status" value="1"/>
</dbReference>
<protein>
    <recommendedName>
        <fullName evidence="5">Peptidase A1 domain-containing protein</fullName>
    </recommendedName>
</protein>
<dbReference type="OrthoDB" id="2747330at2759"/>
<dbReference type="InterPro" id="IPR021109">
    <property type="entry name" value="Peptidase_aspartic_dom_sf"/>
</dbReference>
<evidence type="ECO:0000256" key="1">
    <source>
        <dbReference type="ARBA" id="ARBA00007447"/>
    </source>
</evidence>
<keyword evidence="4" id="KW-0378">Hydrolase</keyword>
<evidence type="ECO:0000256" key="4">
    <source>
        <dbReference type="ARBA" id="ARBA00022801"/>
    </source>
</evidence>
<gene>
    <name evidence="6" type="ORF">AA0113_g6555</name>
</gene>
<dbReference type="PROSITE" id="PS51767">
    <property type="entry name" value="PEPTIDASE_A1"/>
    <property type="match status" value="1"/>
</dbReference>
<evidence type="ECO:0000256" key="3">
    <source>
        <dbReference type="ARBA" id="ARBA00022750"/>
    </source>
</evidence>
<dbReference type="PANTHER" id="PTHR47966">
    <property type="entry name" value="BETA-SITE APP-CLEAVING ENZYME, ISOFORM A-RELATED"/>
    <property type="match status" value="1"/>
</dbReference>
<dbReference type="AlphaFoldDB" id="A0A4Q4RWK8"/>
<dbReference type="GO" id="GO:0006508">
    <property type="term" value="P:proteolysis"/>
    <property type="evidence" value="ECO:0007669"/>
    <property type="project" value="UniProtKB-KW"/>
</dbReference>
<feature type="domain" description="Peptidase A1" evidence="5">
    <location>
        <begin position="47"/>
        <end position="352"/>
    </location>
</feature>
<dbReference type="EMBL" id="PEJP01000024">
    <property type="protein sequence ID" value="RYO61740.1"/>
    <property type="molecule type" value="Genomic_DNA"/>
</dbReference>
<evidence type="ECO:0000259" key="5">
    <source>
        <dbReference type="PROSITE" id="PS51767"/>
    </source>
</evidence>
<comment type="similarity">
    <text evidence="1">Belongs to the peptidase A1 family.</text>
</comment>
<dbReference type="Proteomes" id="UP000293823">
    <property type="component" value="Unassembled WGS sequence"/>
</dbReference>
<evidence type="ECO:0000256" key="2">
    <source>
        <dbReference type="ARBA" id="ARBA00022670"/>
    </source>
</evidence>
<evidence type="ECO:0000313" key="7">
    <source>
        <dbReference type="Proteomes" id="UP000293823"/>
    </source>
</evidence>
<comment type="caution">
    <text evidence="6">The sequence shown here is derived from an EMBL/GenBank/DDBJ whole genome shotgun (WGS) entry which is preliminary data.</text>
</comment>
<dbReference type="InterPro" id="IPR001461">
    <property type="entry name" value="Aspartic_peptidase_A1"/>
</dbReference>
<dbReference type="Pfam" id="PF00026">
    <property type="entry name" value="Asp"/>
    <property type="match status" value="1"/>
</dbReference>
<sequence length="352" mass="38594">MVGVATKNLKNFFKRKDKEATTPVLRKVEDDKTGEVKAEDQQNDALYIYPVEIGTPPQIMNLHSDTGSSDLWLWSTELDRETKVAGIKSKHNVFDAKASKTFKKMNGASWRIRYGDGSTASGIVGTDNVTLGGLCIESQAIELASKLSPQFTSGAGDGLLGLEFGHINTVKPKKVAPPVEQMILQSDIPSSQELFTCYLGSWRGENDVDHGESLYTFGYIDEQVLSRCGVSEPHYAPIDPSKGLWQFSSPTATLNGETIQRPPGNTAIADTGTTLALVDDALCEKIYSTIPGAVYDKAHQGWTFPIGTRISDLPTLALAVGDKEFEVQKKRFWICEMWGGHAVRGDTITWKE</sequence>
<dbReference type="GO" id="GO:0004190">
    <property type="term" value="F:aspartic-type endopeptidase activity"/>
    <property type="evidence" value="ECO:0007669"/>
    <property type="project" value="UniProtKB-KW"/>
</dbReference>
<name>A0A4Q4RWK8_9PLEO</name>
<proteinExistence type="inferred from homology"/>
<dbReference type="Gene3D" id="2.40.70.10">
    <property type="entry name" value="Acid Proteases"/>
    <property type="match status" value="2"/>
</dbReference>
<dbReference type="CDD" id="cd06097">
    <property type="entry name" value="Aspergillopepsin_like"/>
    <property type="match status" value="1"/>
</dbReference>
<evidence type="ECO:0000313" key="6">
    <source>
        <dbReference type="EMBL" id="RYO61740.1"/>
    </source>
</evidence>
<accession>A0A4Q4RWK8</accession>
<organism evidence="6 7">
    <name type="scientific">Alternaria arborescens</name>
    <dbReference type="NCBI Taxonomy" id="156630"/>
    <lineage>
        <taxon>Eukaryota</taxon>
        <taxon>Fungi</taxon>
        <taxon>Dikarya</taxon>
        <taxon>Ascomycota</taxon>
        <taxon>Pezizomycotina</taxon>
        <taxon>Dothideomycetes</taxon>
        <taxon>Pleosporomycetidae</taxon>
        <taxon>Pleosporales</taxon>
        <taxon>Pleosporineae</taxon>
        <taxon>Pleosporaceae</taxon>
        <taxon>Alternaria</taxon>
        <taxon>Alternaria sect. Alternaria</taxon>
    </lineage>
</organism>
<dbReference type="PRINTS" id="PR00792">
    <property type="entry name" value="PEPSIN"/>
</dbReference>
<dbReference type="PANTHER" id="PTHR47966:SF1">
    <property type="entry name" value="ASPARTYL PROTEINASE"/>
    <property type="match status" value="1"/>
</dbReference>
<keyword evidence="2" id="KW-0645">Protease</keyword>
<dbReference type="InterPro" id="IPR034163">
    <property type="entry name" value="Aspergillopepsin-like_cat_dom"/>
</dbReference>